<dbReference type="Pfam" id="PF12756">
    <property type="entry name" value="zf-C2H2_2"/>
    <property type="match status" value="1"/>
</dbReference>
<dbReference type="AlphaFoldDB" id="A0AAE1QNJ3"/>
<name>A0AAE1QNJ3_9SOLA</name>
<dbReference type="Proteomes" id="UP001291623">
    <property type="component" value="Unassembled WGS sequence"/>
</dbReference>
<proteinExistence type="predicted"/>
<feature type="region of interest" description="Disordered" evidence="1">
    <location>
        <begin position="261"/>
        <end position="293"/>
    </location>
</feature>
<evidence type="ECO:0000259" key="2">
    <source>
        <dbReference type="Pfam" id="PF12756"/>
    </source>
</evidence>
<dbReference type="InterPro" id="IPR041661">
    <property type="entry name" value="ZN622/Rei1/Reh1_Znf-C2H2"/>
</dbReference>
<reference evidence="3" key="1">
    <citation type="submission" date="2023-12" db="EMBL/GenBank/DDBJ databases">
        <title>Genome assembly of Anisodus tanguticus.</title>
        <authorList>
            <person name="Wang Y.-J."/>
        </authorList>
    </citation>
    <scope>NUCLEOTIDE SEQUENCE</scope>
    <source>
        <strain evidence="3">KB-2021</strain>
        <tissue evidence="3">Leaf</tissue>
    </source>
</reference>
<evidence type="ECO:0000313" key="3">
    <source>
        <dbReference type="EMBL" id="KAK4337034.1"/>
    </source>
</evidence>
<dbReference type="PANTHER" id="PTHR13182">
    <property type="entry name" value="ZINC FINGER PROTEIN 622"/>
    <property type="match status" value="1"/>
</dbReference>
<dbReference type="EMBL" id="JAVYJV010000061">
    <property type="protein sequence ID" value="KAK4337034.1"/>
    <property type="molecule type" value="Genomic_DNA"/>
</dbReference>
<dbReference type="SUPFAM" id="SSF57667">
    <property type="entry name" value="beta-beta-alpha zinc fingers"/>
    <property type="match status" value="1"/>
</dbReference>
<protein>
    <recommendedName>
        <fullName evidence="2">ZN622/Rei1/Reh1 zinc finger C2H2-type domain-containing protein</fullName>
    </recommendedName>
</protein>
<comment type="caution">
    <text evidence="3">The sequence shown here is derived from an EMBL/GenBank/DDBJ whole genome shotgun (WGS) entry which is preliminary data.</text>
</comment>
<dbReference type="InterPro" id="IPR036236">
    <property type="entry name" value="Znf_C2H2_sf"/>
</dbReference>
<sequence length="293" mass="33713">MGNLFSNEVEPVIPGTLMYKVKDNCLKRKPNQYKFSKDAKVEKEDTFVFDQSYEGDTEDDYEYRILWGMEDITSVKSKAQINAEALQNRVTQDNITDEDEWEDLNSESLNICECLFCPIIKESVDSLIKHLGVEHSFFINDIQYCTDVEGLLRYLGECIKIRLSCIRCSSMKSSYNSLEAVQKHMISKSHCRMKTELGDILEYSDFYDYSQTYLDDEDEFDKDEEFEANDVVHLKILYLNILSNLIYFLEVISNDFLSTSNSSNSSSSDQSFKVDDSNATKGINSGLSTERTS</sequence>
<organism evidence="3 4">
    <name type="scientific">Anisodus tanguticus</name>
    <dbReference type="NCBI Taxonomy" id="243964"/>
    <lineage>
        <taxon>Eukaryota</taxon>
        <taxon>Viridiplantae</taxon>
        <taxon>Streptophyta</taxon>
        <taxon>Embryophyta</taxon>
        <taxon>Tracheophyta</taxon>
        <taxon>Spermatophyta</taxon>
        <taxon>Magnoliopsida</taxon>
        <taxon>eudicotyledons</taxon>
        <taxon>Gunneridae</taxon>
        <taxon>Pentapetalae</taxon>
        <taxon>asterids</taxon>
        <taxon>lamiids</taxon>
        <taxon>Solanales</taxon>
        <taxon>Solanaceae</taxon>
        <taxon>Solanoideae</taxon>
        <taxon>Hyoscyameae</taxon>
        <taxon>Anisodus</taxon>
    </lineage>
</organism>
<feature type="compositionally biased region" description="Polar residues" evidence="1">
    <location>
        <begin position="279"/>
        <end position="293"/>
    </location>
</feature>
<evidence type="ECO:0000313" key="4">
    <source>
        <dbReference type="Proteomes" id="UP001291623"/>
    </source>
</evidence>
<feature type="compositionally biased region" description="Low complexity" evidence="1">
    <location>
        <begin position="261"/>
        <end position="271"/>
    </location>
</feature>
<accession>A0AAE1QNJ3</accession>
<gene>
    <name evidence="3" type="ORF">RND71_043382</name>
</gene>
<dbReference type="GO" id="GO:0042273">
    <property type="term" value="P:ribosomal large subunit biogenesis"/>
    <property type="evidence" value="ECO:0007669"/>
    <property type="project" value="TreeGrafter"/>
</dbReference>
<keyword evidence="4" id="KW-1185">Reference proteome</keyword>
<dbReference type="GO" id="GO:0030687">
    <property type="term" value="C:preribosome, large subunit precursor"/>
    <property type="evidence" value="ECO:0007669"/>
    <property type="project" value="TreeGrafter"/>
</dbReference>
<evidence type="ECO:0000256" key="1">
    <source>
        <dbReference type="SAM" id="MobiDB-lite"/>
    </source>
</evidence>
<dbReference type="InterPro" id="IPR040025">
    <property type="entry name" value="Znf622/Rei1/Reh1"/>
</dbReference>
<dbReference type="PANTHER" id="PTHR13182:SF8">
    <property type="entry name" value="CYTOPLASMIC 60S SUBUNIT BIOGENESIS FACTOR ZNF622"/>
    <property type="match status" value="1"/>
</dbReference>
<feature type="domain" description="ZN622/Rei1/Reh1 zinc finger C2H2-type" evidence="2">
    <location>
        <begin position="113"/>
        <end position="213"/>
    </location>
</feature>